<dbReference type="EMBL" id="BMEY01000008">
    <property type="protein sequence ID" value="GGA75926.1"/>
    <property type="molecule type" value="Genomic_DNA"/>
</dbReference>
<dbReference type="RefSeq" id="WP_188384470.1">
    <property type="nucleotide sequence ID" value="NZ_BMEY01000008.1"/>
</dbReference>
<sequence>MVSQDMLWILLKEVIYKELDNVTADATSLEKLDYIILTMLIDYRTKKSKLTPDNRNTQEVTEENINILYDELDQALQYNRNQLEEIKRLFIE</sequence>
<proteinExistence type="predicted"/>
<accession>A0A916S0G6</accession>
<reference evidence="1" key="1">
    <citation type="journal article" date="2014" name="Int. J. Syst. Evol. Microbiol.">
        <title>Complete genome sequence of Corynebacterium casei LMG S-19264T (=DSM 44701T), isolated from a smear-ripened cheese.</title>
        <authorList>
            <consortium name="US DOE Joint Genome Institute (JGI-PGF)"/>
            <person name="Walter F."/>
            <person name="Albersmeier A."/>
            <person name="Kalinowski J."/>
            <person name="Ruckert C."/>
        </authorList>
    </citation>
    <scope>NUCLEOTIDE SEQUENCE</scope>
    <source>
        <strain evidence="1">CGMCC 1.12408</strain>
    </source>
</reference>
<evidence type="ECO:0000313" key="1">
    <source>
        <dbReference type="EMBL" id="GGA75926.1"/>
    </source>
</evidence>
<gene>
    <name evidence="1" type="ORF">GCM10008025_19470</name>
</gene>
<dbReference type="AlphaFoldDB" id="A0A916S0G6"/>
<dbReference type="Proteomes" id="UP000613512">
    <property type="component" value="Unassembled WGS sequence"/>
</dbReference>
<protein>
    <submittedName>
        <fullName evidence="1">Uncharacterized protein</fullName>
    </submittedName>
</protein>
<comment type="caution">
    <text evidence="1">The sequence shown here is derived from an EMBL/GenBank/DDBJ whole genome shotgun (WGS) entry which is preliminary data.</text>
</comment>
<keyword evidence="2" id="KW-1185">Reference proteome</keyword>
<evidence type="ECO:0000313" key="2">
    <source>
        <dbReference type="Proteomes" id="UP000613512"/>
    </source>
</evidence>
<name>A0A916S0G6_9BACI</name>
<organism evidence="1 2">
    <name type="scientific">Ornithinibacillus halotolerans</name>
    <dbReference type="NCBI Taxonomy" id="1274357"/>
    <lineage>
        <taxon>Bacteria</taxon>
        <taxon>Bacillati</taxon>
        <taxon>Bacillota</taxon>
        <taxon>Bacilli</taxon>
        <taxon>Bacillales</taxon>
        <taxon>Bacillaceae</taxon>
        <taxon>Ornithinibacillus</taxon>
    </lineage>
</organism>
<reference evidence="1" key="2">
    <citation type="submission" date="2020-09" db="EMBL/GenBank/DDBJ databases">
        <authorList>
            <person name="Sun Q."/>
            <person name="Zhou Y."/>
        </authorList>
    </citation>
    <scope>NUCLEOTIDE SEQUENCE</scope>
    <source>
        <strain evidence="1">CGMCC 1.12408</strain>
    </source>
</reference>